<feature type="domain" description="Response regulatory" evidence="3">
    <location>
        <begin position="2"/>
        <end position="114"/>
    </location>
</feature>
<accession>A0ABY5MU28</accession>
<dbReference type="EMBL" id="CP097253">
    <property type="protein sequence ID" value="UUR07597.1"/>
    <property type="molecule type" value="Genomic_DNA"/>
</dbReference>
<dbReference type="PANTHER" id="PTHR48111:SF38">
    <property type="entry name" value="TWO-COMPONENT RESPONSE REGULATOR"/>
    <property type="match status" value="1"/>
</dbReference>
<evidence type="ECO:0000259" key="3">
    <source>
        <dbReference type="PROSITE" id="PS50110"/>
    </source>
</evidence>
<gene>
    <name evidence="4" type="ORF">M1K48_11735</name>
</gene>
<dbReference type="RefSeq" id="WP_249503383.1">
    <property type="nucleotide sequence ID" value="NZ_CP097253.1"/>
</dbReference>
<evidence type="ECO:0000313" key="4">
    <source>
        <dbReference type="EMBL" id="UUR07597.1"/>
    </source>
</evidence>
<evidence type="ECO:0000313" key="5">
    <source>
        <dbReference type="Proteomes" id="UP000831921"/>
    </source>
</evidence>
<dbReference type="InterPro" id="IPR039420">
    <property type="entry name" value="WalR-like"/>
</dbReference>
<dbReference type="PROSITE" id="PS50110">
    <property type="entry name" value="RESPONSE_REGULATORY"/>
    <property type="match status" value="1"/>
</dbReference>
<keyword evidence="1" id="KW-0238">DNA-binding</keyword>
<dbReference type="InterPro" id="IPR001789">
    <property type="entry name" value="Sig_transdc_resp-reg_receiver"/>
</dbReference>
<feature type="modified residue" description="4-aspartylphosphate" evidence="2">
    <location>
        <position position="52"/>
    </location>
</feature>
<dbReference type="SMART" id="SM00448">
    <property type="entry name" value="REC"/>
    <property type="match status" value="1"/>
</dbReference>
<proteinExistence type="predicted"/>
<name>A0ABY5MU28_9SPHN</name>
<keyword evidence="2" id="KW-0597">Phosphoprotein</keyword>
<reference evidence="4 5" key="1">
    <citation type="submission" date="2022-05" db="EMBL/GenBank/DDBJ databases">
        <title>S8-45 Sphingomonas ultraviolaceadurans.</title>
        <authorList>
            <person name="Liu Y."/>
        </authorList>
    </citation>
    <scope>NUCLEOTIDE SEQUENCE [LARGE SCALE GENOMIC DNA]</scope>
    <source>
        <strain evidence="4 5">S8-45</strain>
    </source>
</reference>
<dbReference type="PANTHER" id="PTHR48111">
    <property type="entry name" value="REGULATOR OF RPOS"/>
    <property type="match status" value="1"/>
</dbReference>
<keyword evidence="5" id="KW-1185">Reference proteome</keyword>
<dbReference type="Pfam" id="PF00072">
    <property type="entry name" value="Response_reg"/>
    <property type="match status" value="1"/>
</dbReference>
<protein>
    <submittedName>
        <fullName evidence="4">Response regulator</fullName>
    </submittedName>
</protein>
<sequence length="120" mass="12755">MKILIVEDEIFPALHLESVVEALGCTVVGIAPDKATALRLAEESAADLAIVDLNLRDGLTGPELAREIAERYGTKVLFLTANPAQASLDFEGAVGIVDKPFDDTAVARALERIRKVAGGR</sequence>
<dbReference type="SUPFAM" id="SSF52172">
    <property type="entry name" value="CheY-like"/>
    <property type="match status" value="1"/>
</dbReference>
<evidence type="ECO:0000256" key="2">
    <source>
        <dbReference type="PROSITE-ProRule" id="PRU00169"/>
    </source>
</evidence>
<dbReference type="Proteomes" id="UP000831921">
    <property type="component" value="Chromosome"/>
</dbReference>
<organism evidence="4 5">
    <name type="scientific">Sphingomonas glaciei</name>
    <dbReference type="NCBI Taxonomy" id="2938948"/>
    <lineage>
        <taxon>Bacteria</taxon>
        <taxon>Pseudomonadati</taxon>
        <taxon>Pseudomonadota</taxon>
        <taxon>Alphaproteobacteria</taxon>
        <taxon>Sphingomonadales</taxon>
        <taxon>Sphingomonadaceae</taxon>
        <taxon>Sphingomonas</taxon>
    </lineage>
</organism>
<evidence type="ECO:0000256" key="1">
    <source>
        <dbReference type="ARBA" id="ARBA00023125"/>
    </source>
</evidence>
<dbReference type="Gene3D" id="3.40.50.2300">
    <property type="match status" value="1"/>
</dbReference>
<dbReference type="InterPro" id="IPR011006">
    <property type="entry name" value="CheY-like_superfamily"/>
</dbReference>